<keyword evidence="2" id="KW-1185">Reference proteome</keyword>
<reference evidence="1 2" key="1">
    <citation type="journal article" date="2019" name="Nat. Ecol. Evol.">
        <title>Megaphylogeny resolves global patterns of mushroom evolution.</title>
        <authorList>
            <person name="Varga T."/>
            <person name="Krizsan K."/>
            <person name="Foldi C."/>
            <person name="Dima B."/>
            <person name="Sanchez-Garcia M."/>
            <person name="Sanchez-Ramirez S."/>
            <person name="Szollosi G.J."/>
            <person name="Szarkandi J.G."/>
            <person name="Papp V."/>
            <person name="Albert L."/>
            <person name="Andreopoulos W."/>
            <person name="Angelini C."/>
            <person name="Antonin V."/>
            <person name="Barry K.W."/>
            <person name="Bougher N.L."/>
            <person name="Buchanan P."/>
            <person name="Buyck B."/>
            <person name="Bense V."/>
            <person name="Catcheside P."/>
            <person name="Chovatia M."/>
            <person name="Cooper J."/>
            <person name="Damon W."/>
            <person name="Desjardin D."/>
            <person name="Finy P."/>
            <person name="Geml J."/>
            <person name="Haridas S."/>
            <person name="Hughes K."/>
            <person name="Justo A."/>
            <person name="Karasinski D."/>
            <person name="Kautmanova I."/>
            <person name="Kiss B."/>
            <person name="Kocsube S."/>
            <person name="Kotiranta H."/>
            <person name="LaButti K.M."/>
            <person name="Lechner B.E."/>
            <person name="Liimatainen K."/>
            <person name="Lipzen A."/>
            <person name="Lukacs Z."/>
            <person name="Mihaltcheva S."/>
            <person name="Morgado L.N."/>
            <person name="Niskanen T."/>
            <person name="Noordeloos M.E."/>
            <person name="Ohm R.A."/>
            <person name="Ortiz-Santana B."/>
            <person name="Ovrebo C."/>
            <person name="Racz N."/>
            <person name="Riley R."/>
            <person name="Savchenko A."/>
            <person name="Shiryaev A."/>
            <person name="Soop K."/>
            <person name="Spirin V."/>
            <person name="Szebenyi C."/>
            <person name="Tomsovsky M."/>
            <person name="Tulloss R.E."/>
            <person name="Uehling J."/>
            <person name="Grigoriev I.V."/>
            <person name="Vagvolgyi C."/>
            <person name="Papp T."/>
            <person name="Martin F.M."/>
            <person name="Miettinen O."/>
            <person name="Hibbett D.S."/>
            <person name="Nagy L.G."/>
        </authorList>
    </citation>
    <scope>NUCLEOTIDE SEQUENCE [LARGE SCALE GENOMIC DNA]</scope>
    <source>
        <strain evidence="1 2">NL-1719</strain>
    </source>
</reference>
<evidence type="ECO:0000313" key="2">
    <source>
        <dbReference type="Proteomes" id="UP000308600"/>
    </source>
</evidence>
<sequence>MGDPEPKTTGVPISVPYKSFNGRQIFLDIYPPTPFAPGQTAPALIFFHGGGLVVGNRKSWFPTWLQTRMNSTGIAFISADYRLMPQATVHDILKDVKDVFAFVRDRTGNRPDANHFSVWDIDPAAIGVAGSSGGGILAYLAGTQVSPRPTVVVSLYGQGASSFNSHWLEPKKGDTVLGIPRLDKTLYLDYLSQPSWDLPPPSIYDPTSVNSTPKDVVNPRALLPQLYIQEGVFTDFITGQHNPSISAKLHSALANVKEGDEIPNKAVRKIIPWCHRRLFPQLQISASWPPTVIIHGTADILVPYSDSQKLIAQLSQQLPPEKVELVGIEGQGHIFDLVSDAEEKFGVEFYRVAGFIEQWIRVPIKTKDWTSCVIA</sequence>
<evidence type="ECO:0000313" key="1">
    <source>
        <dbReference type="EMBL" id="TFK70737.1"/>
    </source>
</evidence>
<accession>A0ACD3AZG3</accession>
<protein>
    <submittedName>
        <fullName evidence="1">Alpha/beta-hydrolase</fullName>
    </submittedName>
</protein>
<dbReference type="Proteomes" id="UP000308600">
    <property type="component" value="Unassembled WGS sequence"/>
</dbReference>
<organism evidence="1 2">
    <name type="scientific">Pluteus cervinus</name>
    <dbReference type="NCBI Taxonomy" id="181527"/>
    <lineage>
        <taxon>Eukaryota</taxon>
        <taxon>Fungi</taxon>
        <taxon>Dikarya</taxon>
        <taxon>Basidiomycota</taxon>
        <taxon>Agaricomycotina</taxon>
        <taxon>Agaricomycetes</taxon>
        <taxon>Agaricomycetidae</taxon>
        <taxon>Agaricales</taxon>
        <taxon>Pluteineae</taxon>
        <taxon>Pluteaceae</taxon>
        <taxon>Pluteus</taxon>
    </lineage>
</organism>
<name>A0ACD3AZG3_9AGAR</name>
<dbReference type="EMBL" id="ML208308">
    <property type="protein sequence ID" value="TFK70737.1"/>
    <property type="molecule type" value="Genomic_DNA"/>
</dbReference>
<proteinExistence type="predicted"/>
<gene>
    <name evidence="1" type="ORF">BDN72DRAFT_521825</name>
</gene>